<dbReference type="PANTHER" id="PTHR31300:SF30">
    <property type="entry name" value="EMB|CAB81597.1"/>
    <property type="match status" value="1"/>
</dbReference>
<accession>A0AAP0KW42</accession>
<evidence type="ECO:0000313" key="3">
    <source>
        <dbReference type="Proteomes" id="UP001419268"/>
    </source>
</evidence>
<dbReference type="EMBL" id="JBBNAG010000002">
    <property type="protein sequence ID" value="KAK9158944.1"/>
    <property type="molecule type" value="Genomic_DNA"/>
</dbReference>
<feature type="compositionally biased region" description="Acidic residues" evidence="1">
    <location>
        <begin position="433"/>
        <end position="446"/>
    </location>
</feature>
<keyword evidence="3" id="KW-1185">Reference proteome</keyword>
<sequence length="446" mass="49102">MRKLCPNLDREDGLETVLEVPIPEEMFSSPSKHSGVPSWQSMKFWMRSQLDRSAAAPASMTARLGGRNAELQILLGVAGAPLVPFPVRQDQKSPNQNIKDHPIESSMAKYIVQQYRAAVGGERALDGIDSVYAMGRVKIGTAEFCGGDAGKEMKPKSSRRRGGGAGEVGSFVLWQKRPDLWSLELVLSGCKISAGSDGHVAWRQTPWHLPHASRGPPRPLRRSLQGLDPRSTANMFSNSVCVGEKTIKEEECFVLKLEADQTALRARSSKNVEMIRHTVWGYFSQRTGLLVQLEDSHLLGIKSNNHSRVYWETTMESLIQEYKTIDGVNIAHSGRTVVSLVRFGEGSSRTRMEEEWSIEEVDFNIKGLSKECFMAPAELKREEEEEEEGFCGDAVVVAGNGTGRIPNFRGHVVTVGAVGKVGGSKVVAVSDESSAEETDSEEDDRL</sequence>
<dbReference type="AlphaFoldDB" id="A0AAP0KW42"/>
<organism evidence="2 3">
    <name type="scientific">Stephania cephalantha</name>
    <dbReference type="NCBI Taxonomy" id="152367"/>
    <lineage>
        <taxon>Eukaryota</taxon>
        <taxon>Viridiplantae</taxon>
        <taxon>Streptophyta</taxon>
        <taxon>Embryophyta</taxon>
        <taxon>Tracheophyta</taxon>
        <taxon>Spermatophyta</taxon>
        <taxon>Magnoliopsida</taxon>
        <taxon>Ranunculales</taxon>
        <taxon>Menispermaceae</taxon>
        <taxon>Menispermoideae</taxon>
        <taxon>Cissampelideae</taxon>
        <taxon>Stephania</taxon>
    </lineage>
</organism>
<protein>
    <submittedName>
        <fullName evidence="2">Uncharacterized protein</fullName>
    </submittedName>
</protein>
<dbReference type="Pfam" id="PF04788">
    <property type="entry name" value="DUF620"/>
    <property type="match status" value="1"/>
</dbReference>
<evidence type="ECO:0000256" key="1">
    <source>
        <dbReference type="SAM" id="MobiDB-lite"/>
    </source>
</evidence>
<name>A0AAP0KW42_9MAGN</name>
<proteinExistence type="predicted"/>
<feature type="region of interest" description="Disordered" evidence="1">
    <location>
        <begin position="426"/>
        <end position="446"/>
    </location>
</feature>
<dbReference type="Proteomes" id="UP001419268">
    <property type="component" value="Unassembled WGS sequence"/>
</dbReference>
<dbReference type="InterPro" id="IPR006873">
    <property type="entry name" value="DUF620"/>
</dbReference>
<feature type="region of interest" description="Disordered" evidence="1">
    <location>
        <begin position="208"/>
        <end position="230"/>
    </location>
</feature>
<dbReference type="PANTHER" id="PTHR31300">
    <property type="entry name" value="LIPASE"/>
    <property type="match status" value="1"/>
</dbReference>
<reference evidence="2 3" key="1">
    <citation type="submission" date="2024-01" db="EMBL/GenBank/DDBJ databases">
        <title>Genome assemblies of Stephania.</title>
        <authorList>
            <person name="Yang L."/>
        </authorList>
    </citation>
    <scope>NUCLEOTIDE SEQUENCE [LARGE SCALE GENOMIC DNA]</scope>
    <source>
        <strain evidence="2">JXDWG</strain>
        <tissue evidence="2">Leaf</tissue>
    </source>
</reference>
<evidence type="ECO:0000313" key="2">
    <source>
        <dbReference type="EMBL" id="KAK9158944.1"/>
    </source>
</evidence>
<comment type="caution">
    <text evidence="2">The sequence shown here is derived from an EMBL/GenBank/DDBJ whole genome shotgun (WGS) entry which is preliminary data.</text>
</comment>
<gene>
    <name evidence="2" type="ORF">Scep_005518</name>
</gene>